<dbReference type="Pfam" id="PF21074">
    <property type="entry name" value="GDH_C"/>
    <property type="match status" value="1"/>
</dbReference>
<dbReference type="RefSeq" id="WP_162451283.1">
    <property type="nucleotide sequence ID" value="NZ_WLZY01000005.1"/>
</dbReference>
<dbReference type="InterPro" id="IPR024727">
    <property type="entry name" value="NAD_Glu_DH_N_ACT1"/>
</dbReference>
<dbReference type="PANTHER" id="PTHR43403">
    <property type="entry name" value="NAD-SPECIFIC GLUTAMATE DEHYDROGENASE"/>
    <property type="match status" value="1"/>
</dbReference>
<evidence type="ECO:0000313" key="8">
    <source>
        <dbReference type="Proteomes" id="UP000460435"/>
    </source>
</evidence>
<dbReference type="Pfam" id="PF21077">
    <property type="entry name" value="GDH_ACT3"/>
    <property type="match status" value="1"/>
</dbReference>
<evidence type="ECO:0000259" key="2">
    <source>
        <dbReference type="Pfam" id="PF05088"/>
    </source>
</evidence>
<sequence>MRNRLDEAKSDLLTKAAAAAGRGSTSRRTRYGEMGDTEHPADTVQSEVSFLKRYYRHVAPEDLVERNPLDIFSAAASHRRVAELRPQGTSIVHVFTPTVDEHGWSSGHTVVEVVTDDMPFLVDSVTMALHANDNIIHLVVHPQIIVRRDVTGRLLEIVDTDDNDPRLADMPDAVVESWMYLEIDRRDDPEEQRQIEDKLGNALRDVRDAVEDWPRMRQRCEEIATTLDADVLPVPEEEVEEARELLHWLADDHFTFLGYREYALEEIDGDDVLRAVTGTGLGILRADQDVSGSFAKLPAEVRAKARDKELLVLTKANSKATVHRSTYLDYIGVKVFDESGEVVGERRFLGLFTSAAYIESVLRIPVLRRRVHEVVRRSGFTPASHSGKDLLQVLETYPRDELFQTSADELLPIALAVVNLQERRQLRLFVRRDDYGRYLSFLVYLPRDRYNTDVRERIQRLLLSATGGDSIDFTARVGESMLARLHFVVRKPAEQPLPEIDAAALEKQLFAATRAWTDDFSDALAEQMGEESAARMLRKYKDGFPEGYKEDFPARTAATDVRRIEDLPDVDGLGLNLYRPVGAPDTDRRLKIYRTGSRISLTQVLPLLSRMRVEVVDERPYEIIRREAESSAFIYDFGLRFEGLHAGDGDRLKDLFQEAFVAVWSGQAESDGFNALVPLAGLSWRQASVLRAYAKYMRQAGSTFSQAYLEECLSAHVDIARMLLELFETRFDPDSADGPDERQAATTQVSARIEEALDQVASLDQDRILRSFLSLIQATLRTSFFHPDTSANQAQAAISFKIDSAAVPELPAPRPKFEIWVYAPRMEGVHLRYGAVARGGLRWSDRREDFRTEILGLVKAQAVKNSVIVPVGAKGGFVGKRLPDPSTDREAWLAEGVECYKMFIRGLLDITDNRADDGAVLPPPRVVRHDGDDPYLVVAADKGTATFSDIANEVSKEYGFWLGDAFASGGSAGYDHKAMGITARGAWESVKRHFREMGRDCQREDFTVVGIGDMSGDVFGNGMLLSEHIRLVAAFDHRHIFLDPNPDAATSYAERRRLFELPRSTWNDYSRELISDGGGVHPRTAKKIPITPQVAEWLDIDGSITSMTPAALMRAVLSAPVDLLWNGGIGTYVKASTESHSEVGDKANDSIRIDANQLRCRCVGEGGNLGFTQRGRVEYALAGGVNAEQTHHINTDAIDNSGGVDVSDHEVNIKILLDGVVRAGDMTEKQRNSLLTEMTDEVSELVLATNYGQNVALAAGVHHAPNLAHVHRAYMSKLESKGLLDRAIEALPTDRQMNERMNAGRGLTAPELAVLLAYTKNTLYSELLETSLPDDPHLAAILHAYFPSALRDRYGARIDAHPLRREIITNTLVNELVNQAGTTFAFRLAMETGGSAEDLARAHTVASAVFRMPELYAAVSALDNLVPAEVQTRMRLAGRTITERATRWLVVNRRPPIDIAWQIGFFEAPLGRLLETLPDVLVGRELDLYSSRRDELIKEGVPQDLAVRVAVLPPAYSGLGMVENSLATGTDLLEVARVHFSLGEHLGLGRLLERIIALPRDDRWQTMARAALRDDLHAAQTALTAQILQHTDEDAAAEERVEVWSASDEAVVARVRRTLGEIIEGETFDLARLSVGLRVVRALIRSSPA</sequence>
<dbReference type="InterPro" id="IPR007780">
    <property type="entry name" value="NAD_Glu_DH_bac"/>
</dbReference>
<dbReference type="InterPro" id="IPR048381">
    <property type="entry name" value="GDH_C"/>
</dbReference>
<evidence type="ECO:0000256" key="1">
    <source>
        <dbReference type="SAM" id="MobiDB-lite"/>
    </source>
</evidence>
<accession>A0A7K3M5V1</accession>
<dbReference type="InterPro" id="IPR049058">
    <property type="entry name" value="NAD_Glu_DH_HM2"/>
</dbReference>
<dbReference type="SUPFAM" id="SSF51735">
    <property type="entry name" value="NAD(P)-binding Rossmann-fold domains"/>
    <property type="match status" value="1"/>
</dbReference>
<dbReference type="PIRSF" id="PIRSF036761">
    <property type="entry name" value="GDH_Mll4104"/>
    <property type="match status" value="1"/>
</dbReference>
<dbReference type="Pfam" id="PF21078">
    <property type="entry name" value="GDH_HM3"/>
    <property type="match status" value="1"/>
</dbReference>
<dbReference type="Pfam" id="PF05088">
    <property type="entry name" value="Bac_GDH_CD"/>
    <property type="match status" value="1"/>
</dbReference>
<evidence type="ECO:0000259" key="5">
    <source>
        <dbReference type="Pfam" id="PF21076"/>
    </source>
</evidence>
<dbReference type="Pfam" id="PF21079">
    <property type="entry name" value="GDH_HM2"/>
    <property type="match status" value="1"/>
</dbReference>
<evidence type="ECO:0000259" key="6">
    <source>
        <dbReference type="Pfam" id="PF21077"/>
    </source>
</evidence>
<feature type="domain" description="NAD-glutamate dehydrogenase catalytic" evidence="2">
    <location>
        <begin position="753"/>
        <end position="1258"/>
    </location>
</feature>
<protein>
    <submittedName>
        <fullName evidence="7">NAD-glutamate dehydrogenase</fullName>
    </submittedName>
</protein>
<dbReference type="EMBL" id="WLZY01000005">
    <property type="protein sequence ID" value="NDL58590.1"/>
    <property type="molecule type" value="Genomic_DNA"/>
</dbReference>
<dbReference type="GO" id="GO:0004069">
    <property type="term" value="F:L-aspartate:2-oxoglutarate aminotransferase activity"/>
    <property type="evidence" value="ECO:0007669"/>
    <property type="project" value="InterPro"/>
</dbReference>
<dbReference type="InterPro" id="IPR036291">
    <property type="entry name" value="NAD(P)-bd_dom_sf"/>
</dbReference>
<dbReference type="InterPro" id="IPR028971">
    <property type="entry name" value="NAD-GDH_cat"/>
</dbReference>
<evidence type="ECO:0000313" key="7">
    <source>
        <dbReference type="EMBL" id="NDL58590.1"/>
    </source>
</evidence>
<dbReference type="GO" id="GO:0006538">
    <property type="term" value="P:L-glutamate catabolic process"/>
    <property type="evidence" value="ECO:0007669"/>
    <property type="project" value="InterPro"/>
</dbReference>
<feature type="domain" description="NAD-glutamate dehydrogenase N-terminal ACT1" evidence="4">
    <location>
        <begin position="50"/>
        <end position="199"/>
    </location>
</feature>
<dbReference type="Gene3D" id="3.40.50.720">
    <property type="entry name" value="NAD(P)-binding Rossmann-like Domain"/>
    <property type="match status" value="1"/>
</dbReference>
<evidence type="ECO:0000259" key="4">
    <source>
        <dbReference type="Pfam" id="PF21075"/>
    </source>
</evidence>
<dbReference type="Pfam" id="PF21075">
    <property type="entry name" value="GDH_ACT1"/>
    <property type="match status" value="1"/>
</dbReference>
<proteinExistence type="predicted"/>
<dbReference type="InterPro" id="IPR049062">
    <property type="entry name" value="NAD_Glu_DH_ACT2"/>
</dbReference>
<name>A0A7K3M5V1_9ACTN</name>
<dbReference type="InterPro" id="IPR046346">
    <property type="entry name" value="Aminoacid_DH-like_N_sf"/>
</dbReference>
<dbReference type="Pfam" id="PF21073">
    <property type="entry name" value="GDH_HM1"/>
    <property type="match status" value="1"/>
</dbReference>
<organism evidence="7 8">
    <name type="scientific">Phytoactinopolyspora mesophila</name>
    <dbReference type="NCBI Taxonomy" id="2650750"/>
    <lineage>
        <taxon>Bacteria</taxon>
        <taxon>Bacillati</taxon>
        <taxon>Actinomycetota</taxon>
        <taxon>Actinomycetes</taxon>
        <taxon>Jiangellales</taxon>
        <taxon>Jiangellaceae</taxon>
        <taxon>Phytoactinopolyspora</taxon>
    </lineage>
</organism>
<dbReference type="Proteomes" id="UP000460435">
    <property type="component" value="Unassembled WGS sequence"/>
</dbReference>
<dbReference type="InterPro" id="IPR049056">
    <property type="entry name" value="NAD_Glu_DH_HM3"/>
</dbReference>
<feature type="domain" description="NAD-specific glutamate dehydrogenase C-terminal" evidence="3">
    <location>
        <begin position="1304"/>
        <end position="1641"/>
    </location>
</feature>
<feature type="compositionally biased region" description="Basic and acidic residues" evidence="1">
    <location>
        <begin position="30"/>
        <end position="41"/>
    </location>
</feature>
<comment type="caution">
    <text evidence="7">The sequence shown here is derived from an EMBL/GenBank/DDBJ whole genome shotgun (WGS) entry which is preliminary data.</text>
</comment>
<feature type="region of interest" description="Disordered" evidence="1">
    <location>
        <begin position="16"/>
        <end position="42"/>
    </location>
</feature>
<dbReference type="GO" id="GO:0004352">
    <property type="term" value="F:glutamate dehydrogenase (NAD+) activity"/>
    <property type="evidence" value="ECO:0007669"/>
    <property type="project" value="InterPro"/>
</dbReference>
<dbReference type="PANTHER" id="PTHR43403:SF1">
    <property type="entry name" value="NAD-SPECIFIC GLUTAMATE DEHYDROGENASE"/>
    <property type="match status" value="1"/>
</dbReference>
<dbReference type="InterPro" id="IPR049059">
    <property type="entry name" value="NAD_Glu_DH_HM1"/>
</dbReference>
<feature type="domain" description="NAD-glutamate dehydrogenase ACT2" evidence="5">
    <location>
        <begin position="427"/>
        <end position="517"/>
    </location>
</feature>
<gene>
    <name evidence="7" type="ORF">F7O44_16090</name>
</gene>
<keyword evidence="8" id="KW-1185">Reference proteome</keyword>
<evidence type="ECO:0000259" key="3">
    <source>
        <dbReference type="Pfam" id="PF21074"/>
    </source>
</evidence>
<dbReference type="Pfam" id="PF21076">
    <property type="entry name" value="GDH_ACT2"/>
    <property type="match status" value="1"/>
</dbReference>
<dbReference type="InterPro" id="IPR049064">
    <property type="entry name" value="NAD_Glu_DH_ACT3"/>
</dbReference>
<dbReference type="SUPFAM" id="SSF53223">
    <property type="entry name" value="Aminoacid dehydrogenase-like, N-terminal domain"/>
    <property type="match status" value="1"/>
</dbReference>
<feature type="compositionally biased region" description="Low complexity" evidence="1">
    <location>
        <begin position="16"/>
        <end position="26"/>
    </location>
</feature>
<reference evidence="7 8" key="1">
    <citation type="submission" date="2019-11" db="EMBL/GenBank/DDBJ databases">
        <authorList>
            <person name="Li X.-J."/>
            <person name="Feng X.-M."/>
        </authorList>
    </citation>
    <scope>NUCLEOTIDE SEQUENCE [LARGE SCALE GENOMIC DNA]</scope>
    <source>
        <strain evidence="7 8">XMNu-373</strain>
    </source>
</reference>
<feature type="domain" description="NAD-glutamate dehydrogenase ACT3" evidence="6">
    <location>
        <begin position="573"/>
        <end position="644"/>
    </location>
</feature>